<gene>
    <name evidence="1" type="ORF">OA50_05125</name>
</gene>
<dbReference type="OrthoDB" id="7864503at2"/>
<keyword evidence="2" id="KW-1185">Reference proteome</keyword>
<evidence type="ECO:0000313" key="1">
    <source>
        <dbReference type="EMBL" id="KHQ50277.1"/>
    </source>
</evidence>
<reference evidence="1 2" key="1">
    <citation type="submission" date="2014-10" db="EMBL/GenBank/DDBJ databases">
        <title>Genome sequence of Ponticoccus sp. strain UMTAT08 isolated from clonal culture of toxic dinoflagellate Alexandrium tamiyavanichii.</title>
        <authorList>
            <person name="Gan H.Y."/>
            <person name="Muhd D.-D."/>
            <person name="Mohd Noor M.E."/>
            <person name="Yeong Y.S."/>
            <person name="Usup G."/>
        </authorList>
    </citation>
    <scope>NUCLEOTIDE SEQUENCE [LARGE SCALE GENOMIC DNA]</scope>
    <source>
        <strain evidence="1 2">UMTAT08</strain>
    </source>
</reference>
<dbReference type="Proteomes" id="UP000030960">
    <property type="component" value="Unassembled WGS sequence"/>
</dbReference>
<dbReference type="RefSeq" id="WP_043146362.1">
    <property type="nucleotide sequence ID" value="NZ_JSUQ01000028.1"/>
</dbReference>
<dbReference type="AlphaFoldDB" id="A0A0B3RQW2"/>
<name>A0A0B3RQW2_9RHOB</name>
<organism evidence="1 2">
    <name type="scientific">Mameliella alba</name>
    <dbReference type="NCBI Taxonomy" id="561184"/>
    <lineage>
        <taxon>Bacteria</taxon>
        <taxon>Pseudomonadati</taxon>
        <taxon>Pseudomonadota</taxon>
        <taxon>Alphaproteobacteria</taxon>
        <taxon>Rhodobacterales</taxon>
        <taxon>Roseobacteraceae</taxon>
        <taxon>Mameliella</taxon>
    </lineage>
</organism>
<protein>
    <submittedName>
        <fullName evidence="1">Uncharacterized protein</fullName>
    </submittedName>
</protein>
<evidence type="ECO:0000313" key="2">
    <source>
        <dbReference type="Proteomes" id="UP000030960"/>
    </source>
</evidence>
<accession>A0A0B3RQW2</accession>
<dbReference type="STRING" id="561184.SAMN05216376_111122"/>
<proteinExistence type="predicted"/>
<comment type="caution">
    <text evidence="1">The sequence shown here is derived from an EMBL/GenBank/DDBJ whole genome shotgun (WGS) entry which is preliminary data.</text>
</comment>
<dbReference type="EMBL" id="JSUQ01000028">
    <property type="protein sequence ID" value="KHQ50277.1"/>
    <property type="molecule type" value="Genomic_DNA"/>
</dbReference>
<sequence>MCELISGLTLATALQGVGLAASVVGPMMQAQQASATAQVQARAYEQQRDQQQILRAVEEQRTRRDMAREVRRQASQFAVRGVETDSPTAIYLGQTAAEEMVFAAQSVRQGAMAEATELTNEARLTRARGQMALTKGMFSAAGNLLTGAPKVWPELLA</sequence>